<dbReference type="InterPro" id="IPR000571">
    <property type="entry name" value="Znf_CCCH"/>
</dbReference>
<dbReference type="CDD" id="cd06008">
    <property type="entry name" value="NF-X1-zinc-finger"/>
    <property type="match status" value="1"/>
</dbReference>
<comment type="caution">
    <text evidence="13">The sequence shown here is derived from an EMBL/GenBank/DDBJ whole genome shotgun (WGS) entry which is preliminary data.</text>
</comment>
<dbReference type="InterPro" id="IPR046439">
    <property type="entry name" value="ZF_RZ_dom"/>
</dbReference>
<dbReference type="InterPro" id="IPR000967">
    <property type="entry name" value="Znf_NFX1"/>
</dbReference>
<dbReference type="InterPro" id="IPR047187">
    <property type="entry name" value="SF1_C_Upf1"/>
</dbReference>
<keyword evidence="6" id="KW-0067">ATP-binding</keyword>
<feature type="zinc finger region" description="C3H1-type" evidence="9">
    <location>
        <begin position="35"/>
        <end position="63"/>
    </location>
</feature>
<dbReference type="InterPro" id="IPR041679">
    <property type="entry name" value="DNA2/NAM7-like_C"/>
</dbReference>
<dbReference type="CDD" id="cd18808">
    <property type="entry name" value="SF1_C_Upf1"/>
    <property type="match status" value="1"/>
</dbReference>
<evidence type="ECO:0000313" key="13">
    <source>
        <dbReference type="EMBL" id="KAF9729289.1"/>
    </source>
</evidence>
<dbReference type="Gene3D" id="3.40.50.300">
    <property type="entry name" value="P-loop containing nucleotide triphosphate hydrolases"/>
    <property type="match status" value="3"/>
</dbReference>
<feature type="domain" description="RZ-type" evidence="12">
    <location>
        <begin position="1910"/>
        <end position="1984"/>
    </location>
</feature>
<keyword evidence="14" id="KW-1185">Reference proteome</keyword>
<dbReference type="Pfam" id="PF00642">
    <property type="entry name" value="zf-CCCH"/>
    <property type="match status" value="1"/>
</dbReference>
<evidence type="ECO:0000313" key="14">
    <source>
        <dbReference type="Proteomes" id="UP000756921"/>
    </source>
</evidence>
<evidence type="ECO:0000256" key="7">
    <source>
        <dbReference type="ARBA" id="ARBA00022833"/>
    </source>
</evidence>
<feature type="compositionally biased region" description="Basic and acidic residues" evidence="10">
    <location>
        <begin position="61"/>
        <end position="74"/>
    </location>
</feature>
<dbReference type="GO" id="GO:0008270">
    <property type="term" value="F:zinc ion binding"/>
    <property type="evidence" value="ECO:0007669"/>
    <property type="project" value="UniProtKB-KW"/>
</dbReference>
<feature type="region of interest" description="Disordered" evidence="10">
    <location>
        <begin position="1"/>
        <end position="38"/>
    </location>
</feature>
<dbReference type="GO" id="GO:0031380">
    <property type="term" value="C:nuclear RNA-directed RNA polymerase complex"/>
    <property type="evidence" value="ECO:0007669"/>
    <property type="project" value="TreeGrafter"/>
</dbReference>
<evidence type="ECO:0000259" key="11">
    <source>
        <dbReference type="PROSITE" id="PS50103"/>
    </source>
</evidence>
<organism evidence="13 14">
    <name type="scientific">Paraphaeosphaeria minitans</name>
    <dbReference type="NCBI Taxonomy" id="565426"/>
    <lineage>
        <taxon>Eukaryota</taxon>
        <taxon>Fungi</taxon>
        <taxon>Dikarya</taxon>
        <taxon>Ascomycota</taxon>
        <taxon>Pezizomycotina</taxon>
        <taxon>Dothideomycetes</taxon>
        <taxon>Pleosporomycetidae</taxon>
        <taxon>Pleosporales</taxon>
        <taxon>Massarineae</taxon>
        <taxon>Didymosphaeriaceae</taxon>
        <taxon>Paraphaeosphaeria</taxon>
    </lineage>
</organism>
<dbReference type="SUPFAM" id="SSF52540">
    <property type="entry name" value="P-loop containing nucleoside triphosphate hydrolases"/>
    <property type="match status" value="1"/>
</dbReference>
<name>A0A9P6G7R5_9PLEO</name>
<keyword evidence="7 9" id="KW-0862">Zinc</keyword>
<dbReference type="InterPro" id="IPR041677">
    <property type="entry name" value="DNA2/NAM7_AAA_11"/>
</dbReference>
<dbReference type="EMBL" id="WJXW01000017">
    <property type="protein sequence ID" value="KAF9729289.1"/>
    <property type="molecule type" value="Genomic_DNA"/>
</dbReference>
<dbReference type="GO" id="GO:0002376">
    <property type="term" value="P:immune system process"/>
    <property type="evidence" value="ECO:0007669"/>
    <property type="project" value="UniProtKB-KW"/>
</dbReference>
<evidence type="ECO:0000256" key="10">
    <source>
        <dbReference type="SAM" id="MobiDB-lite"/>
    </source>
</evidence>
<feature type="domain" description="C3H1-type" evidence="11">
    <location>
        <begin position="35"/>
        <end position="63"/>
    </location>
</feature>
<dbReference type="InterPro" id="IPR027417">
    <property type="entry name" value="P-loop_NTPase"/>
</dbReference>
<dbReference type="InterPro" id="IPR036855">
    <property type="entry name" value="Znf_CCCH_sf"/>
</dbReference>
<dbReference type="SMART" id="SM00438">
    <property type="entry name" value="ZnF_NFX"/>
    <property type="match status" value="4"/>
</dbReference>
<dbReference type="GO" id="GO:0031048">
    <property type="term" value="P:regulatory ncRNA-mediated heterochromatin formation"/>
    <property type="evidence" value="ECO:0007669"/>
    <property type="project" value="TreeGrafter"/>
</dbReference>
<feature type="compositionally biased region" description="Basic residues" evidence="10">
    <location>
        <begin position="1"/>
        <end position="10"/>
    </location>
</feature>
<dbReference type="Proteomes" id="UP000756921">
    <property type="component" value="Unassembled WGS sequence"/>
</dbReference>
<dbReference type="PANTHER" id="PTHR10887">
    <property type="entry name" value="DNA2/NAM7 HELICASE FAMILY"/>
    <property type="match status" value="1"/>
</dbReference>
<evidence type="ECO:0000256" key="4">
    <source>
        <dbReference type="ARBA" id="ARBA00022737"/>
    </source>
</evidence>
<evidence type="ECO:0000256" key="1">
    <source>
        <dbReference type="ARBA" id="ARBA00004496"/>
    </source>
</evidence>
<dbReference type="Pfam" id="PF20173">
    <property type="entry name" value="ZnF_RZ-type"/>
    <property type="match status" value="1"/>
</dbReference>
<sequence>MIHSSNRRGKVGFGGGSRGGSSWRGRGGGTSWRQPNGNGVCRFYQQSGSCRFGETCKFSHDITPGEEKKPKEEETPTQQQARGEYNYWKRFLKSPPRPNDERTALQLWAGALKILDGDEREWKQMLPRDFDNEENFGRDHIKNTMAVRTRLTDHNELFEVVLAFLRTITHPAILDCLSVETYVGSLYNFVTGANGKRAVPFFQHVCETVGKAYGDTITPDFTTKAEQLMMAMCLALREILRREPRARFSEELPTLMDGIENLVQMISEAQSQAYTIVTRHIGELRAVVDRANGLLAQEEEEEVQKLLQPSVAPSSYPRNIDVPRDRHDNDKADVSQMEIFPTREEIMTDIPEFLPLADKDQPHFIVDPAQRHVDTNFRLLRYDTFGELKQALGNLMHAIEADRAILRNPKLSFGDFRAYHYTNSYISRLSFDQRRGLEVNLSFPQLQVLRGKSAVNRRKWWEDCKRLSEGILLSFITMQDDLVQHIFLTVTLRVTDDRKEHTLTSNKGQATFTAKLARHNQDDVETLVRFSCDKTKGVLIEFPGVLPATFMPVLTNLQEMNRLGRLPFQQWILPGKSQAAKRTEKVDIPPPLYARGSFQFSLGPILKPDVPGTTDIRINPESITVDDVDFLHEMEARTQLDLGQCRALLAALSREFAFIQGPPGTGKSFLGVQLMKVLMECKDRAKLGPIVVICYTNHALDQFLEHLLEIGIDKIVRLGGQSHSNLLEGHNLRKVSQAESKTRSEGYILGTSYSALEVESTGINKSLKKVHIAGRGDWKQLQFHLYRRHPEIGRQFAEADEDGFEIAGRHPFDIWASTGTTGFDIAGGHLQTLPTYDDLLEKAKRNVHSLTRAERDRIRNVWVQEVRDIALDDIFERVKKTEKIHKQITNVHDEVDRRVLQNAHVIGITTTGLAKRIATLQRVRCKVVICEEAGEVMEPHMISALLPAAEHFIQIGDHEQLRPQINNFKDLSLESRKGVFYQLDRSQFERLSVGEPGRLRMPVAQLNVQRRMRPEISKLIRETIYPRLEDHATTIMQPDVVGMRKNVFWVDHENLEDNQKSDMHHKSHSNQWEVDMVHAMVCHIVRQGAYKSSEIAVLTPYTGQLQKLRAAMRSNFEIVLSDKDQEALEKDGFQDSDNDPPANGHDPAAGHRKAPLAKKNLSELLRVATVDNFQGEEAKVIIVSLVRSNSIPKVGFLKTTNRINVLLSRAQHGMYLFGNSKTYAYVSMWEKVLDILRVSESVGTALELCCPRHPETPIQISQPDDFSRLSPEGGCREICPWRLSDCGHMCQTWCHSESMHAVFACPQPCQRLHDPCNHLCQKSTCGEDCGRCLFKLDDVELPCGHFKSGVACYMAQTPGFIPCTIQVEKTVPECKHLVQVPCGRDVTAESYKCSVPCSQLLKCGHPCPGACSLCKPKAGESTGVHEKCRRICGRKMGACNHTCPKPCHEGEDCGTCSLPCEVRCSHSKCTALCSEPCAPCVETCRWSCEHQGSCTMPCSAPCNRLPCDVRCSKTLGCGHQCPGLCGEPCLEGLCHKCTDKRDRRVDLLEMLTYAEVDVNENPIVVLGCGHFFTAESLDGLVGMTDVYTSDKFGQINGLADISGSFASKIPRCPDCQTPIRQYVTQRYNRVINRAVIDELSKRFLVHGQVNLRDLETRLHTIQKQLDDSRVVFTRPKASSFAGLTLVGFENRFNPVSTEGMRERYRGPFKLGSDVATFLRKVADRHQPAQKLHEATVYAMVSRRSDSLDTALSSLKIHEEVPMVERDRRVVLGGRALLIKTEAMILEDKFHISKAIGNEPTTKFRGDSPKALASAFLASCKAAITESTAANIPKLAVELSLSFASITQLYQCSGFSEDSDRAKAREYVADAKLLLENALESCKEPFQNAEKLGAAVEESLKLLRRPLYEDVTAEELAMIKAAMVSGPRGIASHSGHWYNCANGHPFAIGECGMPMQLARCPECGAPIGGSQHTAVAGVTRAVNME</sequence>
<feature type="region of interest" description="Disordered" evidence="10">
    <location>
        <begin position="1130"/>
        <end position="1152"/>
    </location>
</feature>
<dbReference type="SMART" id="SM00356">
    <property type="entry name" value="ZnF_C3H1"/>
    <property type="match status" value="1"/>
</dbReference>
<evidence type="ECO:0000259" key="12">
    <source>
        <dbReference type="PROSITE" id="PS51981"/>
    </source>
</evidence>
<protein>
    <recommendedName>
        <fullName evidence="15">NFX1-type zinc finger-containing protein 1</fullName>
    </recommendedName>
</protein>
<keyword evidence="5 9" id="KW-0863">Zinc-finger</keyword>
<keyword evidence="2" id="KW-0963">Cytoplasm</keyword>
<dbReference type="Pfam" id="PF13086">
    <property type="entry name" value="AAA_11"/>
    <property type="match status" value="1"/>
</dbReference>
<keyword evidence="6" id="KW-0347">Helicase</keyword>
<dbReference type="FunFam" id="3.40.50.300:FF:001660">
    <property type="entry name" value="NF-X1 finger and helicase protein, putative"/>
    <property type="match status" value="1"/>
</dbReference>
<dbReference type="OrthoDB" id="2423195at2759"/>
<dbReference type="SUPFAM" id="SSF90229">
    <property type="entry name" value="CCCH zinc finger"/>
    <property type="match status" value="1"/>
</dbReference>
<dbReference type="InterPro" id="IPR045055">
    <property type="entry name" value="DNA2/NAM7-like"/>
</dbReference>
<dbReference type="GO" id="GO:0004386">
    <property type="term" value="F:helicase activity"/>
    <property type="evidence" value="ECO:0007669"/>
    <property type="project" value="InterPro"/>
</dbReference>
<accession>A0A9P6G7R5</accession>
<keyword evidence="4" id="KW-0677">Repeat</keyword>
<comment type="subcellular location">
    <subcellularLocation>
        <location evidence="1">Cytoplasm</location>
    </subcellularLocation>
</comment>
<reference evidence="13" key="1">
    <citation type="journal article" date="2020" name="Mol. Plant Microbe Interact.">
        <title>Genome Sequence of the Biocontrol Agent Coniothyrium minitans strain Conio (IMI 134523).</title>
        <authorList>
            <person name="Patel D."/>
            <person name="Shittu T.A."/>
            <person name="Baroncelli R."/>
            <person name="Muthumeenakshi S."/>
            <person name="Osborne T.H."/>
            <person name="Janganan T.K."/>
            <person name="Sreenivasaprasad S."/>
        </authorList>
    </citation>
    <scope>NUCLEOTIDE SEQUENCE</scope>
    <source>
        <strain evidence="13">Conio</strain>
    </source>
</reference>
<evidence type="ECO:0000256" key="3">
    <source>
        <dbReference type="ARBA" id="ARBA00022723"/>
    </source>
</evidence>
<keyword evidence="6" id="KW-0378">Hydrolase</keyword>
<evidence type="ECO:0000256" key="8">
    <source>
        <dbReference type="ARBA" id="ARBA00022859"/>
    </source>
</evidence>
<dbReference type="PROSITE" id="PS50103">
    <property type="entry name" value="ZF_C3H1"/>
    <property type="match status" value="1"/>
</dbReference>
<proteinExistence type="predicted"/>
<keyword evidence="8" id="KW-0391">Immunity</keyword>
<keyword evidence="3 9" id="KW-0479">Metal-binding</keyword>
<evidence type="ECO:0000256" key="2">
    <source>
        <dbReference type="ARBA" id="ARBA00022490"/>
    </source>
</evidence>
<evidence type="ECO:0000256" key="5">
    <source>
        <dbReference type="ARBA" id="ARBA00022771"/>
    </source>
</evidence>
<evidence type="ECO:0000256" key="6">
    <source>
        <dbReference type="ARBA" id="ARBA00022806"/>
    </source>
</evidence>
<evidence type="ECO:0008006" key="15">
    <source>
        <dbReference type="Google" id="ProtNLM"/>
    </source>
</evidence>
<keyword evidence="6" id="KW-0547">Nucleotide-binding</keyword>
<dbReference type="GO" id="GO:0005737">
    <property type="term" value="C:cytoplasm"/>
    <property type="evidence" value="ECO:0007669"/>
    <property type="project" value="UniProtKB-SubCell"/>
</dbReference>
<dbReference type="CDD" id="cd17936">
    <property type="entry name" value="EEXXEc_NFX1"/>
    <property type="match status" value="1"/>
</dbReference>
<dbReference type="PROSITE" id="PS51981">
    <property type="entry name" value="ZF_RZ"/>
    <property type="match status" value="1"/>
</dbReference>
<dbReference type="PANTHER" id="PTHR10887:SF445">
    <property type="entry name" value="NFX1-TYPE ZINC FINGER-CONTAINING PROTEIN 1"/>
    <property type="match status" value="1"/>
</dbReference>
<evidence type="ECO:0000256" key="9">
    <source>
        <dbReference type="PROSITE-ProRule" id="PRU00723"/>
    </source>
</evidence>
<gene>
    <name evidence="13" type="ORF">PMIN01_12979</name>
</gene>
<dbReference type="Pfam" id="PF13087">
    <property type="entry name" value="AAA_12"/>
    <property type="match status" value="1"/>
</dbReference>
<feature type="region of interest" description="Disordered" evidence="10">
    <location>
        <begin position="61"/>
        <end position="80"/>
    </location>
</feature>